<dbReference type="RefSeq" id="WP_097041341.1">
    <property type="nucleotide sequence ID" value="NZ_OBQF01000004.1"/>
</dbReference>
<dbReference type="OrthoDB" id="9926345at2"/>
<evidence type="ECO:0000313" key="3">
    <source>
        <dbReference type="Proteomes" id="UP000219412"/>
    </source>
</evidence>
<dbReference type="Proteomes" id="UP000219412">
    <property type="component" value="Unassembled WGS sequence"/>
</dbReference>
<proteinExistence type="predicted"/>
<gene>
    <name evidence="2" type="ORF">SAMN05878391_1833</name>
</gene>
<accession>A0A285UM75</accession>
<dbReference type="AlphaFoldDB" id="A0A285UM75"/>
<feature type="compositionally biased region" description="Basic and acidic residues" evidence="1">
    <location>
        <begin position="1"/>
        <end position="15"/>
    </location>
</feature>
<sequence length="67" mass="8016">MDKKNDEHKRMTTREDEAELEEKEKVNGDEVREQVPPDQPPSGEIKEDAEREEDVQEQKSEKRERHI</sequence>
<feature type="compositionally biased region" description="Basic and acidic residues" evidence="1">
    <location>
        <begin position="56"/>
        <end position="67"/>
    </location>
</feature>
<dbReference type="EMBL" id="OBQF01000004">
    <property type="protein sequence ID" value="SOC43005.1"/>
    <property type="molecule type" value="Genomic_DNA"/>
</dbReference>
<feature type="region of interest" description="Disordered" evidence="1">
    <location>
        <begin position="1"/>
        <end position="67"/>
    </location>
</feature>
<feature type="compositionally biased region" description="Basic and acidic residues" evidence="1">
    <location>
        <begin position="22"/>
        <end position="35"/>
    </location>
</feature>
<keyword evidence="3" id="KW-1185">Reference proteome</keyword>
<organism evidence="2 3">
    <name type="scientific">Salinicoccus kekensis</name>
    <dbReference type="NCBI Taxonomy" id="714307"/>
    <lineage>
        <taxon>Bacteria</taxon>
        <taxon>Bacillati</taxon>
        <taxon>Bacillota</taxon>
        <taxon>Bacilli</taxon>
        <taxon>Bacillales</taxon>
        <taxon>Staphylococcaceae</taxon>
        <taxon>Salinicoccus</taxon>
    </lineage>
</organism>
<evidence type="ECO:0000256" key="1">
    <source>
        <dbReference type="SAM" id="MobiDB-lite"/>
    </source>
</evidence>
<protein>
    <submittedName>
        <fullName evidence="2">Uncharacterized protein</fullName>
    </submittedName>
</protein>
<reference evidence="3" key="1">
    <citation type="submission" date="2017-08" db="EMBL/GenBank/DDBJ databases">
        <authorList>
            <person name="Varghese N."/>
            <person name="Submissions S."/>
        </authorList>
    </citation>
    <scope>NUCLEOTIDE SEQUENCE [LARGE SCALE GENOMIC DNA]</scope>
    <source>
        <strain evidence="3">DSM 23173</strain>
    </source>
</reference>
<name>A0A285UM75_9STAP</name>
<evidence type="ECO:0000313" key="2">
    <source>
        <dbReference type="EMBL" id="SOC43005.1"/>
    </source>
</evidence>